<proteinExistence type="predicted"/>
<reference evidence="2" key="1">
    <citation type="submission" date="2015-02" db="EMBL/GenBank/DDBJ databases">
        <authorList>
            <person name="Ju K.-S."/>
            <person name="Doroghazi J.R."/>
            <person name="Metcalf W."/>
        </authorList>
    </citation>
    <scope>NUCLEOTIDE SEQUENCE [LARGE SCALE GENOMIC DNA]</scope>
    <source>
        <strain evidence="2">NRRL B-16380</strain>
    </source>
</reference>
<comment type="caution">
    <text evidence="1">The sequence shown here is derived from an EMBL/GenBank/DDBJ whole genome shotgun (WGS) entry which is preliminary data.</text>
</comment>
<dbReference type="Proteomes" id="UP000034786">
    <property type="component" value="Unassembled WGS sequence"/>
</dbReference>
<keyword evidence="2" id="KW-1185">Reference proteome</keyword>
<gene>
    <name evidence="1" type="ORF">UK15_13040</name>
</gene>
<dbReference type="EMBL" id="JYJH01000007">
    <property type="protein sequence ID" value="KJK39458.1"/>
    <property type="molecule type" value="Genomic_DNA"/>
</dbReference>
<sequence length="113" mass="12634">MPISNEQVSTHPFLRGLYDDTYYPDHVVDRGRAILLALCERIERERPAGLAALYALTHAATEEFNDLEAAFVAAGSEIETVAREEIAGDFDFLARAYGFPDADVEELIATRDW</sequence>
<dbReference type="PATRIC" id="fig|284040.3.peg.7300"/>
<dbReference type="AlphaFoldDB" id="A0A0M2GNS7"/>
<name>A0A0M2GNS7_9ACTN</name>
<dbReference type="Pfam" id="PF18977">
    <property type="entry name" value="DUF5713"/>
    <property type="match status" value="1"/>
</dbReference>
<accession>A0A0M2GNS7</accession>
<protein>
    <submittedName>
        <fullName evidence="1">Uncharacterized protein</fullName>
    </submittedName>
</protein>
<dbReference type="RefSeq" id="WP_031135311.1">
    <property type="nucleotide sequence ID" value="NZ_JBMVBE010000001.1"/>
</dbReference>
<organism evidence="1 2">
    <name type="scientific">Streptomyces variegatus</name>
    <dbReference type="NCBI Taxonomy" id="284040"/>
    <lineage>
        <taxon>Bacteria</taxon>
        <taxon>Bacillati</taxon>
        <taxon>Actinomycetota</taxon>
        <taxon>Actinomycetes</taxon>
        <taxon>Kitasatosporales</taxon>
        <taxon>Streptomycetaceae</taxon>
        <taxon>Streptomyces</taxon>
    </lineage>
</organism>
<evidence type="ECO:0000313" key="1">
    <source>
        <dbReference type="EMBL" id="KJK39458.1"/>
    </source>
</evidence>
<dbReference type="InterPro" id="IPR043767">
    <property type="entry name" value="DUF5713"/>
</dbReference>
<evidence type="ECO:0000313" key="2">
    <source>
        <dbReference type="Proteomes" id="UP000034786"/>
    </source>
</evidence>
<dbReference type="STRING" id="284040.UK15_13040"/>